<name>A0ABW2KGG4_9ACTN</name>
<gene>
    <name evidence="1" type="ORF">ACFQRF_10970</name>
</gene>
<evidence type="ECO:0000313" key="1">
    <source>
        <dbReference type="EMBL" id="MFC7328264.1"/>
    </source>
</evidence>
<accession>A0ABW2KGG4</accession>
<dbReference type="RefSeq" id="WP_379870911.1">
    <property type="nucleotide sequence ID" value="NZ_JBHTBH010000004.1"/>
</dbReference>
<reference evidence="2" key="1">
    <citation type="journal article" date="2019" name="Int. J. Syst. Evol. Microbiol.">
        <title>The Global Catalogue of Microorganisms (GCM) 10K type strain sequencing project: providing services to taxonomists for standard genome sequencing and annotation.</title>
        <authorList>
            <consortium name="The Broad Institute Genomics Platform"/>
            <consortium name="The Broad Institute Genome Sequencing Center for Infectious Disease"/>
            <person name="Wu L."/>
            <person name="Ma J."/>
        </authorList>
    </citation>
    <scope>NUCLEOTIDE SEQUENCE [LARGE SCALE GENOMIC DNA]</scope>
    <source>
        <strain evidence="2">CGMCC 4.7382</strain>
    </source>
</reference>
<sequence length="209" mass="22509">MGLYDSPTLVYRDVGEPRRHEIRTADEEQVLAEVHQVVGPPPKSGLNRFLSPYPDRSRIVVRADAPGGTPLFFVDRAAGRADSALQPPCTVVAPDGRPVGGIVHDAAAFAQSFLEGRSALPGGRSSFRQAHHVVDAHQRPLCAVAWEPVEMGGHLDRPRGGGHAIYTDPAGAELARLEGDVLHLRFRLPEPLGTLLVASPLAFLLMNEV</sequence>
<dbReference type="EMBL" id="JBHTBH010000004">
    <property type="protein sequence ID" value="MFC7328264.1"/>
    <property type="molecule type" value="Genomic_DNA"/>
</dbReference>
<comment type="caution">
    <text evidence="1">The sequence shown here is derived from an EMBL/GenBank/DDBJ whole genome shotgun (WGS) entry which is preliminary data.</text>
</comment>
<organism evidence="1 2">
    <name type="scientific">Marinactinospora rubrisoli</name>
    <dbReference type="NCBI Taxonomy" id="2715399"/>
    <lineage>
        <taxon>Bacteria</taxon>
        <taxon>Bacillati</taxon>
        <taxon>Actinomycetota</taxon>
        <taxon>Actinomycetes</taxon>
        <taxon>Streptosporangiales</taxon>
        <taxon>Nocardiopsidaceae</taxon>
        <taxon>Marinactinospora</taxon>
    </lineage>
</organism>
<protein>
    <submittedName>
        <fullName evidence="1">Uncharacterized protein</fullName>
    </submittedName>
</protein>
<evidence type="ECO:0000313" key="2">
    <source>
        <dbReference type="Proteomes" id="UP001596540"/>
    </source>
</evidence>
<proteinExistence type="predicted"/>
<dbReference type="Proteomes" id="UP001596540">
    <property type="component" value="Unassembled WGS sequence"/>
</dbReference>
<keyword evidence="2" id="KW-1185">Reference proteome</keyword>